<reference evidence="1" key="1">
    <citation type="submission" date="2021-05" db="EMBL/GenBank/DDBJ databases">
        <authorList>
            <person name="Pan Q."/>
            <person name="Jouanno E."/>
            <person name="Zahm M."/>
            <person name="Klopp C."/>
            <person name="Cabau C."/>
            <person name="Louis A."/>
            <person name="Berthelot C."/>
            <person name="Parey E."/>
            <person name="Roest Crollius H."/>
            <person name="Montfort J."/>
            <person name="Robinson-Rechavi M."/>
            <person name="Bouchez O."/>
            <person name="Lampietro C."/>
            <person name="Lopez Roques C."/>
            <person name="Donnadieu C."/>
            <person name="Postlethwait J."/>
            <person name="Bobe J."/>
            <person name="Dillon D."/>
            <person name="Chandos A."/>
            <person name="von Hippel F."/>
            <person name="Guiguen Y."/>
        </authorList>
    </citation>
    <scope>NUCLEOTIDE SEQUENCE</scope>
    <source>
        <strain evidence="1">YG-Jan2019</strain>
    </source>
</reference>
<dbReference type="Proteomes" id="UP001157502">
    <property type="component" value="Chromosome 25"/>
</dbReference>
<proteinExistence type="predicted"/>
<comment type="caution">
    <text evidence="1">The sequence shown here is derived from an EMBL/GenBank/DDBJ whole genome shotgun (WGS) entry which is preliminary data.</text>
</comment>
<name>A0ACC2FM38_DALPE</name>
<evidence type="ECO:0000313" key="1">
    <source>
        <dbReference type="EMBL" id="KAJ7992422.1"/>
    </source>
</evidence>
<organism evidence="1 2">
    <name type="scientific">Dallia pectoralis</name>
    <name type="common">Alaska blackfish</name>
    <dbReference type="NCBI Taxonomy" id="75939"/>
    <lineage>
        <taxon>Eukaryota</taxon>
        <taxon>Metazoa</taxon>
        <taxon>Chordata</taxon>
        <taxon>Craniata</taxon>
        <taxon>Vertebrata</taxon>
        <taxon>Euteleostomi</taxon>
        <taxon>Actinopterygii</taxon>
        <taxon>Neopterygii</taxon>
        <taxon>Teleostei</taxon>
        <taxon>Protacanthopterygii</taxon>
        <taxon>Esociformes</taxon>
        <taxon>Umbridae</taxon>
        <taxon>Dallia</taxon>
    </lineage>
</organism>
<evidence type="ECO:0000313" key="2">
    <source>
        <dbReference type="Proteomes" id="UP001157502"/>
    </source>
</evidence>
<accession>A0ACC2FM38</accession>
<gene>
    <name evidence="1" type="ORF">DPEC_G00278390</name>
</gene>
<dbReference type="EMBL" id="CM055752">
    <property type="protein sequence ID" value="KAJ7992422.1"/>
    <property type="molecule type" value="Genomic_DNA"/>
</dbReference>
<sequence length="492" mass="53753">MSAIKALQQWCKVKSSGYRDVNVTNMTTSFRDGLAFCALIHKHKPDLIDFDSLKKEDVFYNNQLAFRVAEEKLGIPALLDAEDMVALRIPDRLSILTYVSQYYNYFNGRCPIGGMGGIKRPAEGSKEEPSEKKNLPVVRTATEIPTHSCTVLVKTAPRAVALDKEVLVASTNKIATLGSKCVVCKCHVHLVQRHFIEGRLYHRSCFRCCECSKVLLAGAYKPYGESGSFICSHHRSSCRPPSPVSVIQTVPPTSTVDPKSDESVTNSASALLIPIAVTLKPTAPAAVPDPQPWTSSAQKTQAARQRFFQSSHSAPARTLGSQKPMISSSIPKVSLSVEEDKVRARAVITKKLAEANRNNNNTRYFVVRPAERLSDVPRSAELLRAVPTEHGPTTATQPAAQSSARSSADKESRLLDADKASAKPTTISSTTKGKDADRSEAPGDWRSKLKPVQKGRGLYIRIHPASPCSVMADWLKIQPHSSPCSSPKECYA</sequence>
<keyword evidence="2" id="KW-1185">Reference proteome</keyword>
<protein>
    <submittedName>
        <fullName evidence="1">Uncharacterized protein</fullName>
    </submittedName>
</protein>